<feature type="compositionally biased region" description="Basic and acidic residues" evidence="16">
    <location>
        <begin position="398"/>
        <end position="428"/>
    </location>
</feature>
<dbReference type="RefSeq" id="XP_030633687.1">
    <property type="nucleotide sequence ID" value="XM_030777827.1"/>
</dbReference>
<evidence type="ECO:0000259" key="18">
    <source>
        <dbReference type="SMART" id="SM00082"/>
    </source>
</evidence>
<dbReference type="InterPro" id="IPR032675">
    <property type="entry name" value="LRR_dom_sf"/>
</dbReference>
<evidence type="ECO:0000313" key="20">
    <source>
        <dbReference type="RefSeq" id="XP_030633687.1"/>
    </source>
</evidence>
<dbReference type="InterPro" id="IPR001611">
    <property type="entry name" value="Leu-rich_rpt"/>
</dbReference>
<dbReference type="FunFam" id="3.80.10.10:FF:000018">
    <property type="entry name" value="Reticulon 4 receptor"/>
    <property type="match status" value="1"/>
</dbReference>
<feature type="compositionally biased region" description="Pro residues" evidence="16">
    <location>
        <begin position="347"/>
        <end position="359"/>
    </location>
</feature>
<reference evidence="20" key="1">
    <citation type="submission" date="2025-08" db="UniProtKB">
        <authorList>
            <consortium name="RefSeq"/>
        </authorList>
    </citation>
    <scope>IDENTIFICATION</scope>
</reference>
<sequence length="485" mass="55138">MFKRGCGLEFLLVLCGLELSWSCPRHCICYTAPSTVSCQAHNFLSVPEGIPPHSERIFLQNNKIHRLLRGHFSPTTVTLWIYSNNITYIEPSTFQGFTLLEELDLGDNRYLRSLAAETFHGLGRLHALHLYRCGLSALPSNIFQGLRNLQYLYLQDNNLEFLQDDIFIDLHNLSHLFLHGNRLWSLHQNTFRGLGALDRLLLHHNQLQWIDRMAFHDLRRLTTLYLFNNSLSELAGECLAVLPALEYLRLNDNPWECDCKALSLWDWLKRFRGSTSAVGCVAPPKLAGEDLKQLRKEDFPNCSGSESLHQSKTNSWAGTDKVSLKKEPHPPAQPPYPHHPHHNEQYPSPPSPLPQPPPSVDGVQEESGRFPSTIAPPQRPGRPRNCTRQRVRGSKGKGPNEVHTLKEMSDKEYSSQDFTDGGKYEHTSPDGSPPRRKHKCTPRTSVRPPSGVQQATNWGNTQHPHRFLYSILGVLVSLSSERILR</sequence>
<keyword evidence="13" id="KW-0966">Cell projection</keyword>
<keyword evidence="11" id="KW-0675">Receptor</keyword>
<evidence type="ECO:0000256" key="16">
    <source>
        <dbReference type="SAM" id="MobiDB-lite"/>
    </source>
</evidence>
<feature type="signal peptide" evidence="17">
    <location>
        <begin position="1"/>
        <end position="22"/>
    </location>
</feature>
<evidence type="ECO:0000256" key="14">
    <source>
        <dbReference type="ARBA" id="ARBA00023288"/>
    </source>
</evidence>
<feature type="region of interest" description="Disordered" evidence="16">
    <location>
        <begin position="298"/>
        <end position="460"/>
    </location>
</feature>
<dbReference type="PANTHER" id="PTHR24369:SF196">
    <property type="entry name" value="RETICULON 4 RECEPTOR LIKE 1"/>
    <property type="match status" value="1"/>
</dbReference>
<evidence type="ECO:0000256" key="11">
    <source>
        <dbReference type="ARBA" id="ARBA00023170"/>
    </source>
</evidence>
<comment type="subcellular location">
    <subcellularLocation>
        <location evidence="1">Cell membrane</location>
    </subcellularLocation>
    <subcellularLocation>
        <location evidence="3">Cell projection</location>
    </subcellularLocation>
    <subcellularLocation>
        <location evidence="2">Membrane raft</location>
    </subcellularLocation>
    <subcellularLocation>
        <location evidence="5">Membrane</location>
        <topology evidence="5">Lipid-anchor</topology>
    </subcellularLocation>
    <subcellularLocation>
        <location evidence="4">Perikaryon</location>
    </subcellularLocation>
</comment>
<dbReference type="InterPro" id="IPR000483">
    <property type="entry name" value="Cys-rich_flank_reg_C"/>
</dbReference>
<dbReference type="SMART" id="SM00369">
    <property type="entry name" value="LRR_TYP"/>
    <property type="match status" value="7"/>
</dbReference>
<gene>
    <name evidence="20" type="primary">rtn4rl1b</name>
</gene>
<evidence type="ECO:0000256" key="4">
    <source>
        <dbReference type="ARBA" id="ARBA00004484"/>
    </source>
</evidence>
<proteinExistence type="inferred from homology"/>
<evidence type="ECO:0000256" key="2">
    <source>
        <dbReference type="ARBA" id="ARBA00004285"/>
    </source>
</evidence>
<evidence type="ECO:0000256" key="3">
    <source>
        <dbReference type="ARBA" id="ARBA00004316"/>
    </source>
</evidence>
<feature type="compositionally biased region" description="Polar residues" evidence="16">
    <location>
        <begin position="302"/>
        <end position="317"/>
    </location>
</feature>
<dbReference type="InterPro" id="IPR050541">
    <property type="entry name" value="LRR_TM_domain-containing"/>
</dbReference>
<keyword evidence="10" id="KW-0472">Membrane</keyword>
<dbReference type="Pfam" id="PF13855">
    <property type="entry name" value="LRR_8"/>
    <property type="match status" value="2"/>
</dbReference>
<evidence type="ECO:0000256" key="9">
    <source>
        <dbReference type="ARBA" id="ARBA00022737"/>
    </source>
</evidence>
<dbReference type="PANTHER" id="PTHR24369">
    <property type="entry name" value="ANTIGEN BSP, PUTATIVE-RELATED"/>
    <property type="match status" value="1"/>
</dbReference>
<dbReference type="Proteomes" id="UP000504632">
    <property type="component" value="Chromosome 6"/>
</dbReference>
<keyword evidence="8 17" id="KW-0732">Signal</keyword>
<evidence type="ECO:0000256" key="12">
    <source>
        <dbReference type="ARBA" id="ARBA00023180"/>
    </source>
</evidence>
<keyword evidence="14" id="KW-0449">Lipoprotein</keyword>
<dbReference type="GO" id="GO:0005886">
    <property type="term" value="C:plasma membrane"/>
    <property type="evidence" value="ECO:0007669"/>
    <property type="project" value="UniProtKB-SubCell"/>
</dbReference>
<feature type="domain" description="LRRCT" evidence="18">
    <location>
        <begin position="253"/>
        <end position="303"/>
    </location>
</feature>
<feature type="compositionally biased region" description="Polar residues" evidence="16">
    <location>
        <begin position="451"/>
        <end position="460"/>
    </location>
</feature>
<evidence type="ECO:0000256" key="6">
    <source>
        <dbReference type="ARBA" id="ARBA00022475"/>
    </source>
</evidence>
<evidence type="ECO:0000256" key="7">
    <source>
        <dbReference type="ARBA" id="ARBA00022614"/>
    </source>
</evidence>
<dbReference type="PROSITE" id="PS51450">
    <property type="entry name" value="LRR"/>
    <property type="match status" value="1"/>
</dbReference>
<feature type="compositionally biased region" description="Basic residues" evidence="16">
    <location>
        <begin position="381"/>
        <end position="395"/>
    </location>
</feature>
<dbReference type="SMART" id="SM00082">
    <property type="entry name" value="LRRCT"/>
    <property type="match status" value="1"/>
</dbReference>
<evidence type="ECO:0000256" key="17">
    <source>
        <dbReference type="SAM" id="SignalP"/>
    </source>
</evidence>
<dbReference type="AlphaFoldDB" id="A0A6J2VNQ4"/>
<keyword evidence="12" id="KW-0325">Glycoprotein</keyword>
<dbReference type="GO" id="GO:0098552">
    <property type="term" value="C:side of membrane"/>
    <property type="evidence" value="ECO:0007669"/>
    <property type="project" value="UniProtKB-KW"/>
</dbReference>
<dbReference type="InterPro" id="IPR003591">
    <property type="entry name" value="Leu-rich_rpt_typical-subtyp"/>
</dbReference>
<organism evidence="19 20">
    <name type="scientific">Chanos chanos</name>
    <name type="common">Milkfish</name>
    <name type="synonym">Mugil chanos</name>
    <dbReference type="NCBI Taxonomy" id="29144"/>
    <lineage>
        <taxon>Eukaryota</taxon>
        <taxon>Metazoa</taxon>
        <taxon>Chordata</taxon>
        <taxon>Craniata</taxon>
        <taxon>Vertebrata</taxon>
        <taxon>Euteleostomi</taxon>
        <taxon>Actinopterygii</taxon>
        <taxon>Neopterygii</taxon>
        <taxon>Teleostei</taxon>
        <taxon>Ostariophysi</taxon>
        <taxon>Gonorynchiformes</taxon>
        <taxon>Chanidae</taxon>
        <taxon>Chanos</taxon>
    </lineage>
</organism>
<dbReference type="CTD" id="403308"/>
<evidence type="ECO:0000256" key="5">
    <source>
        <dbReference type="ARBA" id="ARBA00004635"/>
    </source>
</evidence>
<keyword evidence="9" id="KW-0677">Repeat</keyword>
<keyword evidence="7" id="KW-0433">Leucine-rich repeat</keyword>
<dbReference type="GO" id="GO:0042995">
    <property type="term" value="C:cell projection"/>
    <property type="evidence" value="ECO:0007669"/>
    <property type="project" value="UniProtKB-SubCell"/>
</dbReference>
<dbReference type="GO" id="GO:0045121">
    <property type="term" value="C:membrane raft"/>
    <property type="evidence" value="ECO:0007669"/>
    <property type="project" value="UniProtKB-SubCell"/>
</dbReference>
<comment type="similarity">
    <text evidence="15">Belongs to the Nogo receptor family.</text>
</comment>
<evidence type="ECO:0000256" key="15">
    <source>
        <dbReference type="ARBA" id="ARBA00038236"/>
    </source>
</evidence>
<dbReference type="Gene3D" id="3.80.10.10">
    <property type="entry name" value="Ribonuclease Inhibitor"/>
    <property type="match status" value="1"/>
</dbReference>
<keyword evidence="6" id="KW-1003">Cell membrane</keyword>
<evidence type="ECO:0000256" key="10">
    <source>
        <dbReference type="ARBA" id="ARBA00023136"/>
    </source>
</evidence>
<dbReference type="OrthoDB" id="6363818at2759"/>
<dbReference type="GeneID" id="115814863"/>
<dbReference type="GO" id="GO:0043204">
    <property type="term" value="C:perikaryon"/>
    <property type="evidence" value="ECO:0007669"/>
    <property type="project" value="UniProtKB-SubCell"/>
</dbReference>
<feature type="chain" id="PRO_5027110700" evidence="17">
    <location>
        <begin position="23"/>
        <end position="485"/>
    </location>
</feature>
<keyword evidence="19" id="KW-1185">Reference proteome</keyword>
<name>A0A6J2VNQ4_CHACN</name>
<dbReference type="InParanoid" id="A0A6J2VNQ4"/>
<evidence type="ECO:0000313" key="19">
    <source>
        <dbReference type="Proteomes" id="UP000504632"/>
    </source>
</evidence>
<evidence type="ECO:0000256" key="8">
    <source>
        <dbReference type="ARBA" id="ARBA00022729"/>
    </source>
</evidence>
<protein>
    <submittedName>
        <fullName evidence="20">Reticulon-4 receptor-like 1b</fullName>
    </submittedName>
</protein>
<dbReference type="SUPFAM" id="SSF52058">
    <property type="entry name" value="L domain-like"/>
    <property type="match status" value="1"/>
</dbReference>
<evidence type="ECO:0000256" key="13">
    <source>
        <dbReference type="ARBA" id="ARBA00023273"/>
    </source>
</evidence>
<evidence type="ECO:0000256" key="1">
    <source>
        <dbReference type="ARBA" id="ARBA00004236"/>
    </source>
</evidence>
<accession>A0A6J2VNQ4</accession>